<feature type="compositionally biased region" description="Polar residues" evidence="1">
    <location>
        <begin position="458"/>
        <end position="469"/>
    </location>
</feature>
<feature type="region of interest" description="Disordered" evidence="1">
    <location>
        <begin position="99"/>
        <end position="143"/>
    </location>
</feature>
<sequence>MSRKLYDRLKSEKFSSSYADRHFEMRRNEEDSALKSYGNHHKQGNCGRSNEEDEMVKYMSNLPCYLQKGKTNCEKVLNVGVLDWARLEQWQYYHKNISHKSGRTSTSSNASSSISTDGLSGHPSRGHSCCQPSRGHPSRGQRIFHPSLQSHFMASPIQGHSQAVKSSRESVANCQNFRSCHSNVDPQSKYDRADDHLSLNHPKSRLKGCDRKYLVPYVHKERGIFPNDQMHEAESCAKLENCTKKGGSGKTVETLEELNIDVVQGTPRKSEPVLLPRHHPQNSRCGVPRTQTSLVQTAGNYSRLNFSEEPKELFHRGIHYDIAHSSSLPDELHHDHSQHKESGCSSIDLESIKLSTSTFSSPISTFSSPLSIKMGGSPSRSKKAEERKQTIAKTSSANGPLHGLDQKVTSEKSRSYSPFRRLSFSGSYTSKGSASKEGEHVPHLNSISALKSNSENVRGYASSNLSGNDKPSDAGRSRSSSLRRLLDPLLKPKTAKSRHSLESSQKDSVSINKNYRSANGNLSTLQPNKEMERDHRVGCRSVNTTNSSKDEMCIPSMTQALLRIVVRNGMPLFTFVVDHTDKNILAATVKNLGASGKDECNYIYTFFTFNEVKKSGSWMNQTGRSRSKVPPDYFPHVVAQMKVSDSYYYDLTSQSCMDSSTMKEFVMFSVKLGQDQANDYQPNDELAAIVFKKPKATGFIDDHHQSSYQCDGQDIVHATVVLPSGVHSLPSKGGPSSLIERWKSGGSCDCGGWDLACKLKILANENQASKKPKSSGACVADQLDLFVQGNEQELPPPFSFNRIRHGIYSIAFDSSLSLLQAFSISIALANSKMPYELSG</sequence>
<dbReference type="Proteomes" id="UP001367508">
    <property type="component" value="Unassembled WGS sequence"/>
</dbReference>
<organism evidence="2 3">
    <name type="scientific">Canavalia gladiata</name>
    <name type="common">Sword bean</name>
    <name type="synonym">Dolichos gladiatus</name>
    <dbReference type="NCBI Taxonomy" id="3824"/>
    <lineage>
        <taxon>Eukaryota</taxon>
        <taxon>Viridiplantae</taxon>
        <taxon>Streptophyta</taxon>
        <taxon>Embryophyta</taxon>
        <taxon>Tracheophyta</taxon>
        <taxon>Spermatophyta</taxon>
        <taxon>Magnoliopsida</taxon>
        <taxon>eudicotyledons</taxon>
        <taxon>Gunneridae</taxon>
        <taxon>Pentapetalae</taxon>
        <taxon>rosids</taxon>
        <taxon>fabids</taxon>
        <taxon>Fabales</taxon>
        <taxon>Fabaceae</taxon>
        <taxon>Papilionoideae</taxon>
        <taxon>50 kb inversion clade</taxon>
        <taxon>NPAAA clade</taxon>
        <taxon>indigoferoid/millettioid clade</taxon>
        <taxon>Phaseoleae</taxon>
        <taxon>Canavalia</taxon>
    </lineage>
</organism>
<dbReference type="AlphaFoldDB" id="A0AAN9KAZ4"/>
<feature type="compositionally biased region" description="Low complexity" evidence="1">
    <location>
        <begin position="103"/>
        <end position="116"/>
    </location>
</feature>
<dbReference type="Pfam" id="PF12043">
    <property type="entry name" value="DUF3527"/>
    <property type="match status" value="2"/>
</dbReference>
<reference evidence="2 3" key="1">
    <citation type="submission" date="2024-01" db="EMBL/GenBank/DDBJ databases">
        <title>The genomes of 5 underutilized Papilionoideae crops provide insights into root nodulation and disease resistanc.</title>
        <authorList>
            <person name="Jiang F."/>
        </authorList>
    </citation>
    <scope>NUCLEOTIDE SEQUENCE [LARGE SCALE GENOMIC DNA]</scope>
    <source>
        <strain evidence="2">LVBAO_FW01</strain>
        <tissue evidence="2">Leaves</tissue>
    </source>
</reference>
<comment type="caution">
    <text evidence="2">The sequence shown here is derived from an EMBL/GenBank/DDBJ whole genome shotgun (WGS) entry which is preliminary data.</text>
</comment>
<evidence type="ECO:0000313" key="2">
    <source>
        <dbReference type="EMBL" id="KAK7312444.1"/>
    </source>
</evidence>
<keyword evidence="3" id="KW-1185">Reference proteome</keyword>
<name>A0AAN9KAZ4_CANGL</name>
<dbReference type="EMBL" id="JAYMYQ010000009">
    <property type="protein sequence ID" value="KAK7312444.1"/>
    <property type="molecule type" value="Genomic_DNA"/>
</dbReference>
<proteinExistence type="predicted"/>
<feature type="region of interest" description="Disordered" evidence="1">
    <location>
        <begin position="458"/>
        <end position="510"/>
    </location>
</feature>
<dbReference type="PANTHER" id="PTHR31390:SF4">
    <property type="entry name" value="DUF3527 DOMAIN-CONTAINING PROTEIN"/>
    <property type="match status" value="1"/>
</dbReference>
<evidence type="ECO:0000256" key="1">
    <source>
        <dbReference type="SAM" id="MobiDB-lite"/>
    </source>
</evidence>
<feature type="region of interest" description="Disordered" evidence="1">
    <location>
        <begin position="359"/>
        <end position="416"/>
    </location>
</feature>
<gene>
    <name evidence="2" type="ORF">VNO77_36307</name>
</gene>
<feature type="compositionally biased region" description="Low complexity" evidence="1">
    <location>
        <begin position="359"/>
        <end position="372"/>
    </location>
</feature>
<evidence type="ECO:0000313" key="3">
    <source>
        <dbReference type="Proteomes" id="UP001367508"/>
    </source>
</evidence>
<feature type="compositionally biased region" description="Basic and acidic residues" evidence="1">
    <location>
        <begin position="404"/>
        <end position="414"/>
    </location>
</feature>
<protein>
    <submittedName>
        <fullName evidence="2">Uncharacterized protein</fullName>
    </submittedName>
</protein>
<accession>A0AAN9KAZ4</accession>
<dbReference type="InterPro" id="IPR021916">
    <property type="entry name" value="DUF3527"/>
</dbReference>
<dbReference type="PANTHER" id="PTHR31390">
    <property type="entry name" value="EXPRESSED PROTEIN"/>
    <property type="match status" value="1"/>
</dbReference>